<sequence>MKIAVLSGKGGTGKTTVSTNLAKAMGWQYIDCDVEEPNGFIFLNPKIIETREVTIPVPIIDEEKCINCNKCAQICQFNALAGTNTGIIFFEKLCHGCGACTLVCPVDAIKEEGRVIGKIDIGKSENISCIRGLLDVGEPMAPPIIKELKKLIDEKPTVIDCSPGSSCSVVAAIEGTDYAVLVTEPTEFGLHDLKIAVELVKTMKIPFGIIINRADEENDLIVRYCKEEEINLLGRIPFDRKVAVLYSNGKLLVEDKAYRKEFEELGRKILGVKACNSLL</sequence>
<keyword evidence="2" id="KW-0408">Iron</keyword>
<dbReference type="PANTHER" id="PTHR43063:SF1">
    <property type="entry name" value="4FE-4S CLUSTER CONTAINING PARA FAMILY ATPASE PROTEIN"/>
    <property type="match status" value="1"/>
</dbReference>
<evidence type="ECO:0000259" key="4">
    <source>
        <dbReference type="PROSITE" id="PS51379"/>
    </source>
</evidence>
<dbReference type="SUPFAM" id="SSF54862">
    <property type="entry name" value="4Fe-4S ferredoxins"/>
    <property type="match status" value="1"/>
</dbReference>
<dbReference type="Gene3D" id="3.40.50.300">
    <property type="entry name" value="P-loop containing nucleotide triphosphate hydrolases"/>
    <property type="match status" value="1"/>
</dbReference>
<dbReference type="GO" id="GO:0051536">
    <property type="term" value="F:iron-sulfur cluster binding"/>
    <property type="evidence" value="ECO:0007669"/>
    <property type="project" value="UniProtKB-KW"/>
</dbReference>
<dbReference type="InterPro" id="IPR017900">
    <property type="entry name" value="4Fe4S_Fe_S_CS"/>
</dbReference>
<dbReference type="InterPro" id="IPR017896">
    <property type="entry name" value="4Fe4S_Fe-S-bd"/>
</dbReference>
<dbReference type="EMBL" id="SLWV01000011">
    <property type="protein sequence ID" value="TCO74813.1"/>
    <property type="molecule type" value="Genomic_DNA"/>
</dbReference>
<keyword evidence="6" id="KW-1185">Reference proteome</keyword>
<name>A0A4R2KM90_9FIRM</name>
<dbReference type="InterPro" id="IPR027417">
    <property type="entry name" value="P-loop_NTPase"/>
</dbReference>
<dbReference type="PANTHER" id="PTHR43063">
    <property type="entry name" value="4FE-4S CLUSTER CONTAINING PARA FAMILY ATPASE PROTEIN"/>
    <property type="match status" value="1"/>
</dbReference>
<dbReference type="AlphaFoldDB" id="A0A4R2KM90"/>
<evidence type="ECO:0000313" key="6">
    <source>
        <dbReference type="Proteomes" id="UP000294919"/>
    </source>
</evidence>
<evidence type="ECO:0000256" key="3">
    <source>
        <dbReference type="ARBA" id="ARBA00023014"/>
    </source>
</evidence>
<evidence type="ECO:0000313" key="5">
    <source>
        <dbReference type="EMBL" id="TCO74813.1"/>
    </source>
</evidence>
<keyword evidence="3" id="KW-0411">Iron-sulfur</keyword>
<dbReference type="Pfam" id="PF00037">
    <property type="entry name" value="Fer4"/>
    <property type="match status" value="2"/>
</dbReference>
<feature type="domain" description="4Fe-4S ferredoxin-type" evidence="4">
    <location>
        <begin position="56"/>
        <end position="85"/>
    </location>
</feature>
<dbReference type="Proteomes" id="UP000294919">
    <property type="component" value="Unassembled WGS sequence"/>
</dbReference>
<evidence type="ECO:0000256" key="1">
    <source>
        <dbReference type="ARBA" id="ARBA00022723"/>
    </source>
</evidence>
<keyword evidence="1" id="KW-0479">Metal-binding</keyword>
<dbReference type="Gene3D" id="3.30.70.20">
    <property type="match status" value="1"/>
</dbReference>
<protein>
    <submittedName>
        <fullName evidence="5">MinD superfamily P-loop ATPase</fullName>
    </submittedName>
</protein>
<dbReference type="OrthoDB" id="9778602at2"/>
<feature type="domain" description="4Fe-4S ferredoxin-type" evidence="4">
    <location>
        <begin position="86"/>
        <end position="114"/>
    </location>
</feature>
<dbReference type="InterPro" id="IPR002586">
    <property type="entry name" value="CobQ/CobB/MinD/ParA_Nub-bd_dom"/>
</dbReference>
<accession>A0A4R2KM90</accession>
<dbReference type="RefSeq" id="WP_132245134.1">
    <property type="nucleotide sequence ID" value="NZ_SLWV01000011.1"/>
</dbReference>
<dbReference type="SUPFAM" id="SSF52540">
    <property type="entry name" value="P-loop containing nucleoside triphosphate hydrolases"/>
    <property type="match status" value="1"/>
</dbReference>
<dbReference type="PROSITE" id="PS51379">
    <property type="entry name" value="4FE4S_FER_2"/>
    <property type="match status" value="2"/>
</dbReference>
<dbReference type="PROSITE" id="PS00198">
    <property type="entry name" value="4FE4S_FER_1"/>
    <property type="match status" value="1"/>
</dbReference>
<organism evidence="5 6">
    <name type="scientific">Marinisporobacter balticus</name>
    <dbReference type="NCBI Taxonomy" id="2018667"/>
    <lineage>
        <taxon>Bacteria</taxon>
        <taxon>Bacillati</taxon>
        <taxon>Bacillota</taxon>
        <taxon>Clostridia</taxon>
        <taxon>Peptostreptococcales</taxon>
        <taxon>Thermotaleaceae</taxon>
        <taxon>Marinisporobacter</taxon>
    </lineage>
</organism>
<dbReference type="Pfam" id="PF01656">
    <property type="entry name" value="CbiA"/>
    <property type="match status" value="1"/>
</dbReference>
<dbReference type="CDD" id="cd03110">
    <property type="entry name" value="SIMIBI_bact_arch"/>
    <property type="match status" value="1"/>
</dbReference>
<evidence type="ECO:0000256" key="2">
    <source>
        <dbReference type="ARBA" id="ARBA00023004"/>
    </source>
</evidence>
<proteinExistence type="predicted"/>
<gene>
    <name evidence="5" type="ORF">EV214_11176</name>
</gene>
<reference evidence="5 6" key="1">
    <citation type="submission" date="2019-03" db="EMBL/GenBank/DDBJ databases">
        <title>Genomic Encyclopedia of Type Strains, Phase IV (KMG-IV): sequencing the most valuable type-strain genomes for metagenomic binning, comparative biology and taxonomic classification.</title>
        <authorList>
            <person name="Goeker M."/>
        </authorList>
    </citation>
    <scope>NUCLEOTIDE SEQUENCE [LARGE SCALE GENOMIC DNA]</scope>
    <source>
        <strain evidence="5 6">DSM 102940</strain>
    </source>
</reference>
<comment type="caution">
    <text evidence="5">The sequence shown here is derived from an EMBL/GenBank/DDBJ whole genome shotgun (WGS) entry which is preliminary data.</text>
</comment>
<dbReference type="GO" id="GO:0046872">
    <property type="term" value="F:metal ion binding"/>
    <property type="evidence" value="ECO:0007669"/>
    <property type="project" value="UniProtKB-KW"/>
</dbReference>